<evidence type="ECO:0000313" key="3">
    <source>
        <dbReference type="Proteomes" id="UP000269499"/>
    </source>
</evidence>
<proteinExistence type="predicted"/>
<feature type="transmembrane region" description="Helical" evidence="1">
    <location>
        <begin position="75"/>
        <end position="93"/>
    </location>
</feature>
<comment type="caution">
    <text evidence="2">The sequence shown here is derived from an EMBL/GenBank/DDBJ whole genome shotgun (WGS) entry which is preliminary data.</text>
</comment>
<sequence length="124" mass="12964">MSTRMPTFEEYLAGAMVANAPGWVATATVSYLYEIAIVGGEVAAAILVVAYIIGGFIGSYLVCRRAYRDRVKTGIEVGLGALMLNIIFIALLLGAPPAIPPLLGLIVGGLIGGLIADRKLSKIE</sequence>
<name>A0A497EZU2_9CREN</name>
<keyword evidence="1" id="KW-0472">Membrane</keyword>
<reference evidence="2 3" key="1">
    <citation type="submission" date="2018-06" db="EMBL/GenBank/DDBJ databases">
        <title>Extensive metabolic versatility and redundancy in microbially diverse, dynamic hydrothermal sediments.</title>
        <authorList>
            <person name="Dombrowski N."/>
            <person name="Teske A."/>
            <person name="Baker B.J."/>
        </authorList>
    </citation>
    <scope>NUCLEOTIDE SEQUENCE [LARGE SCALE GENOMIC DNA]</scope>
    <source>
        <strain evidence="2">B20_G2</strain>
    </source>
</reference>
<feature type="transmembrane region" description="Helical" evidence="1">
    <location>
        <begin position="42"/>
        <end position="63"/>
    </location>
</feature>
<keyword evidence="1" id="KW-0812">Transmembrane</keyword>
<protein>
    <recommendedName>
        <fullName evidence="4">TIGR04086 family membrane protein</fullName>
    </recommendedName>
</protein>
<accession>A0A497EZU2</accession>
<dbReference type="EMBL" id="QMRA01000100">
    <property type="protein sequence ID" value="RLE52745.1"/>
    <property type="molecule type" value="Genomic_DNA"/>
</dbReference>
<evidence type="ECO:0008006" key="4">
    <source>
        <dbReference type="Google" id="ProtNLM"/>
    </source>
</evidence>
<organism evidence="2 3">
    <name type="scientific">Thermoproteota archaeon</name>
    <dbReference type="NCBI Taxonomy" id="2056631"/>
    <lineage>
        <taxon>Archaea</taxon>
        <taxon>Thermoproteota</taxon>
    </lineage>
</organism>
<evidence type="ECO:0000313" key="2">
    <source>
        <dbReference type="EMBL" id="RLE52745.1"/>
    </source>
</evidence>
<dbReference type="Proteomes" id="UP000269499">
    <property type="component" value="Unassembled WGS sequence"/>
</dbReference>
<evidence type="ECO:0000256" key="1">
    <source>
        <dbReference type="SAM" id="Phobius"/>
    </source>
</evidence>
<keyword evidence="1" id="KW-1133">Transmembrane helix</keyword>
<feature type="transmembrane region" description="Helical" evidence="1">
    <location>
        <begin position="12"/>
        <end position="36"/>
    </location>
</feature>
<feature type="transmembrane region" description="Helical" evidence="1">
    <location>
        <begin position="99"/>
        <end position="116"/>
    </location>
</feature>
<dbReference type="AlphaFoldDB" id="A0A497EZU2"/>
<gene>
    <name evidence="2" type="ORF">DRJ26_04305</name>
</gene>